<evidence type="ECO:0000256" key="5">
    <source>
        <dbReference type="SAM" id="Phobius"/>
    </source>
</evidence>
<name>Q2G7A1_NOVAD</name>
<evidence type="ECO:0000256" key="4">
    <source>
        <dbReference type="ARBA" id="ARBA00023136"/>
    </source>
</evidence>
<feature type="transmembrane region" description="Helical" evidence="5">
    <location>
        <begin position="68"/>
        <end position="89"/>
    </location>
</feature>
<comment type="subcellular location">
    <subcellularLocation>
        <location evidence="1">Membrane</location>
        <topology evidence="1">Multi-pass membrane protein</topology>
    </subcellularLocation>
</comment>
<evidence type="ECO:0008006" key="8">
    <source>
        <dbReference type="Google" id="ProtNLM"/>
    </source>
</evidence>
<dbReference type="STRING" id="279238.Saro_1832"/>
<dbReference type="InterPro" id="IPR032808">
    <property type="entry name" value="DoxX"/>
</dbReference>
<dbReference type="KEGG" id="nar:Saro_1832"/>
<keyword evidence="2 5" id="KW-0812">Transmembrane</keyword>
<feature type="transmembrane region" description="Helical" evidence="5">
    <location>
        <begin position="41"/>
        <end position="61"/>
    </location>
</feature>
<dbReference type="Pfam" id="PF13564">
    <property type="entry name" value="DoxX_2"/>
    <property type="match status" value="1"/>
</dbReference>
<evidence type="ECO:0000313" key="7">
    <source>
        <dbReference type="Proteomes" id="UP000009134"/>
    </source>
</evidence>
<dbReference type="AlphaFoldDB" id="Q2G7A1"/>
<evidence type="ECO:0000256" key="1">
    <source>
        <dbReference type="ARBA" id="ARBA00004141"/>
    </source>
</evidence>
<keyword evidence="4 5" id="KW-0472">Membrane</keyword>
<dbReference type="RefSeq" id="WP_011445482.1">
    <property type="nucleotide sequence ID" value="NC_007794.1"/>
</dbReference>
<gene>
    <name evidence="6" type="ordered locus">Saro_1832</name>
</gene>
<evidence type="ECO:0000256" key="2">
    <source>
        <dbReference type="ARBA" id="ARBA00022692"/>
    </source>
</evidence>
<sequence>MTRSIARIALALFYLLAGVLHLAIPRPFLSIVPGWVPFPQTVVFWTGIAEVLGALTLAQPWSPSLRKLAGAGLAAYAVCVFPGNINHFMMDMARPDGGLGLAYHVPRMFVQPVLVWLALWTGGLTNWPATARPR</sequence>
<dbReference type="PANTHER" id="PTHR36974:SF1">
    <property type="entry name" value="DOXX FAMILY MEMBRANE PROTEIN"/>
    <property type="match status" value="1"/>
</dbReference>
<feature type="transmembrane region" description="Helical" evidence="5">
    <location>
        <begin position="109"/>
        <end position="129"/>
    </location>
</feature>
<dbReference type="PANTHER" id="PTHR36974">
    <property type="entry name" value="MEMBRANE PROTEIN-RELATED"/>
    <property type="match status" value="1"/>
</dbReference>
<accession>Q2G7A1</accession>
<dbReference type="Proteomes" id="UP000009134">
    <property type="component" value="Chromosome"/>
</dbReference>
<dbReference type="GO" id="GO:0016020">
    <property type="term" value="C:membrane"/>
    <property type="evidence" value="ECO:0007669"/>
    <property type="project" value="UniProtKB-SubCell"/>
</dbReference>
<protein>
    <recommendedName>
        <fullName evidence="8">DoxX</fullName>
    </recommendedName>
</protein>
<reference evidence="7" key="1">
    <citation type="submission" date="2006-01" db="EMBL/GenBank/DDBJ databases">
        <title>Complete sequence of Novosphingobium aromaticivorans DSM 12444.</title>
        <authorList>
            <consortium name="US DOE Joint Genome Institute"/>
            <person name="Copeland A."/>
            <person name="Lucas S."/>
            <person name="Lapidus A."/>
            <person name="Barry K."/>
            <person name="Detter J.C."/>
            <person name="Glavina T."/>
            <person name="Hammon N."/>
            <person name="Israni S."/>
            <person name="Pitluck S."/>
            <person name="Chain P."/>
            <person name="Malfatti S."/>
            <person name="Shin M."/>
            <person name="Vergez L."/>
            <person name="Schmutz J."/>
            <person name="Larimer F."/>
            <person name="Land M."/>
            <person name="Kyrpides N."/>
            <person name="Ivanova N."/>
            <person name="Fredrickson J."/>
            <person name="Balkwill D."/>
            <person name="Romine M.F."/>
            <person name="Richardson P."/>
        </authorList>
    </citation>
    <scope>NUCLEOTIDE SEQUENCE [LARGE SCALE GENOMIC DNA]</scope>
    <source>
        <strain evidence="7">ATCC 700278 / DSM 12444 / CCUG 56034 / CIP 105152 / NBRC 16084 / F199</strain>
    </source>
</reference>
<dbReference type="HOGENOM" id="CLU_128738_3_0_5"/>
<evidence type="ECO:0000256" key="3">
    <source>
        <dbReference type="ARBA" id="ARBA00022989"/>
    </source>
</evidence>
<organism evidence="6 7">
    <name type="scientific">Novosphingobium aromaticivorans (strain ATCC 700278 / DSM 12444 / CCUG 56034 / CIP 105152 / NBRC 16084 / F199)</name>
    <dbReference type="NCBI Taxonomy" id="279238"/>
    <lineage>
        <taxon>Bacteria</taxon>
        <taxon>Pseudomonadati</taxon>
        <taxon>Pseudomonadota</taxon>
        <taxon>Alphaproteobacteria</taxon>
        <taxon>Sphingomonadales</taxon>
        <taxon>Sphingomonadaceae</taxon>
        <taxon>Novosphingobium</taxon>
    </lineage>
</organism>
<proteinExistence type="predicted"/>
<dbReference type="eggNOG" id="COG4270">
    <property type="taxonomic scope" value="Bacteria"/>
</dbReference>
<dbReference type="EMBL" id="CP000248">
    <property type="protein sequence ID" value="ABD26272.1"/>
    <property type="molecule type" value="Genomic_DNA"/>
</dbReference>
<evidence type="ECO:0000313" key="6">
    <source>
        <dbReference type="EMBL" id="ABD26272.1"/>
    </source>
</evidence>
<keyword evidence="3 5" id="KW-1133">Transmembrane helix</keyword>
<keyword evidence="7" id="KW-1185">Reference proteome</keyword>